<evidence type="ECO:0000313" key="3">
    <source>
        <dbReference type="EMBL" id="RKN45018.1"/>
    </source>
</evidence>
<reference evidence="3 4" key="1">
    <citation type="journal article" date="2014" name="Int. J. Syst. Evol. Microbiol.">
        <title>Streptomyces hoynatensis sp. nov., isolated from deep marine sediment.</title>
        <authorList>
            <person name="Veyisoglu A."/>
            <person name="Sahin N."/>
        </authorList>
    </citation>
    <scope>NUCLEOTIDE SEQUENCE [LARGE SCALE GENOMIC DNA]</scope>
    <source>
        <strain evidence="3 4">KCTC 29097</strain>
    </source>
</reference>
<protein>
    <submittedName>
        <fullName evidence="3">XRE family transcriptional regulator</fullName>
    </submittedName>
</protein>
<dbReference type="SMART" id="SM00530">
    <property type="entry name" value="HTH_XRE"/>
    <property type="match status" value="1"/>
</dbReference>
<dbReference type="InterPro" id="IPR010982">
    <property type="entry name" value="Lambda_DNA-bd_dom_sf"/>
</dbReference>
<feature type="region of interest" description="Disordered" evidence="1">
    <location>
        <begin position="125"/>
        <end position="148"/>
    </location>
</feature>
<dbReference type="EMBL" id="RBAL01000003">
    <property type="protein sequence ID" value="RKN45018.1"/>
    <property type="molecule type" value="Genomic_DNA"/>
</dbReference>
<dbReference type="Pfam" id="PF13560">
    <property type="entry name" value="HTH_31"/>
    <property type="match status" value="1"/>
</dbReference>
<dbReference type="Pfam" id="PF19054">
    <property type="entry name" value="DUF5753"/>
    <property type="match status" value="1"/>
</dbReference>
<dbReference type="Gene3D" id="1.10.260.40">
    <property type="entry name" value="lambda repressor-like DNA-binding domains"/>
    <property type="match status" value="1"/>
</dbReference>
<dbReference type="AlphaFoldDB" id="A0A3A9Z9W7"/>
<comment type="caution">
    <text evidence="3">The sequence shown here is derived from an EMBL/GenBank/DDBJ whole genome shotgun (WGS) entry which is preliminary data.</text>
</comment>
<evidence type="ECO:0000313" key="4">
    <source>
        <dbReference type="Proteomes" id="UP000272474"/>
    </source>
</evidence>
<dbReference type="Proteomes" id="UP000272474">
    <property type="component" value="Unassembled WGS sequence"/>
</dbReference>
<dbReference type="InterPro" id="IPR043917">
    <property type="entry name" value="DUF5753"/>
</dbReference>
<dbReference type="OrthoDB" id="2897536at2"/>
<dbReference type="GO" id="GO:0003677">
    <property type="term" value="F:DNA binding"/>
    <property type="evidence" value="ECO:0007669"/>
    <property type="project" value="InterPro"/>
</dbReference>
<proteinExistence type="predicted"/>
<name>A0A3A9Z9W7_9ACTN</name>
<feature type="region of interest" description="Disordered" evidence="1">
    <location>
        <begin position="1"/>
        <end position="26"/>
    </location>
</feature>
<organism evidence="3 4">
    <name type="scientific">Streptomyces hoynatensis</name>
    <dbReference type="NCBI Taxonomy" id="1141874"/>
    <lineage>
        <taxon>Bacteria</taxon>
        <taxon>Bacillati</taxon>
        <taxon>Actinomycetota</taxon>
        <taxon>Actinomycetes</taxon>
        <taxon>Kitasatosporales</taxon>
        <taxon>Streptomycetaceae</taxon>
        <taxon>Streptomyces</taxon>
    </lineage>
</organism>
<sequence length="413" mass="45088">MPARPGPRFRKAGRRHHKGEPPKTLSAASPAAIAVYLSGASSPGSPAPLASLAPVPWKAWAWSSPLTHRCITCFNTWLKIHLSSCQVLPFATKAQPAHCSLPVTRPTQLAVGWIVFSETSEKLRRARSRSGGGKGQAKPVAEEKPGEDFSPLRRFGADVRRVRLGRRLTQAQLGQGVGYSVAYVSGVESGNLTPSHRFAEGCDKVFGTNGLFTGLLHRLEQGEHPSAFMPFVQLEAQARVICAFSNIRIAGIVQTEAYARAIFRAGWSDEPDEVIEDKVALRIRRQHVLAKKRPPRLWLILHESCLRMRVGGPEVMAEQLDRLVHLAARPGVNIQVITFEAGAEGAHVGPFTLLTVDGDSPVLYTDDPQGGRLFRSGQAVESCVRFYDRLRAHAASPTDSVALIQAAREEVTR</sequence>
<dbReference type="InterPro" id="IPR001387">
    <property type="entry name" value="Cro/C1-type_HTH"/>
</dbReference>
<keyword evidence="4" id="KW-1185">Reference proteome</keyword>
<evidence type="ECO:0000256" key="1">
    <source>
        <dbReference type="SAM" id="MobiDB-lite"/>
    </source>
</evidence>
<dbReference type="SUPFAM" id="SSF47413">
    <property type="entry name" value="lambda repressor-like DNA-binding domains"/>
    <property type="match status" value="1"/>
</dbReference>
<accession>A0A3A9Z9W7</accession>
<dbReference type="CDD" id="cd00093">
    <property type="entry name" value="HTH_XRE"/>
    <property type="match status" value="1"/>
</dbReference>
<feature type="domain" description="HTH cro/C1-type" evidence="2">
    <location>
        <begin position="159"/>
        <end position="195"/>
    </location>
</feature>
<evidence type="ECO:0000259" key="2">
    <source>
        <dbReference type="PROSITE" id="PS50943"/>
    </source>
</evidence>
<dbReference type="PROSITE" id="PS50943">
    <property type="entry name" value="HTH_CROC1"/>
    <property type="match status" value="1"/>
</dbReference>
<gene>
    <name evidence="3" type="ORF">D7294_07955</name>
</gene>
<feature type="compositionally biased region" description="Basic residues" evidence="1">
    <location>
        <begin position="7"/>
        <end position="18"/>
    </location>
</feature>